<reference evidence="3" key="1">
    <citation type="journal article" date="2015" name="BMC Genomics">
        <title>Genomic and transcriptomic analysis of the endophytic fungus Pestalotiopsis fici reveals its lifestyle and high potential for synthesis of natural products.</title>
        <authorList>
            <person name="Wang X."/>
            <person name="Zhang X."/>
            <person name="Liu L."/>
            <person name="Xiang M."/>
            <person name="Wang W."/>
            <person name="Sun X."/>
            <person name="Che Y."/>
            <person name="Guo L."/>
            <person name="Liu G."/>
            <person name="Guo L."/>
            <person name="Wang C."/>
            <person name="Yin W.B."/>
            <person name="Stadler M."/>
            <person name="Zhang X."/>
            <person name="Liu X."/>
        </authorList>
    </citation>
    <scope>NUCLEOTIDE SEQUENCE [LARGE SCALE GENOMIC DNA]</scope>
    <source>
        <strain evidence="3">W106-1 / CGMCC3.15140</strain>
    </source>
</reference>
<name>W3WSR4_PESFW</name>
<evidence type="ECO:0000313" key="2">
    <source>
        <dbReference type="EMBL" id="ETS76849.1"/>
    </source>
</evidence>
<dbReference type="GeneID" id="19275736"/>
<dbReference type="PANTHER" id="PTHR35910:SF6">
    <property type="entry name" value="2EXR DOMAIN-CONTAINING PROTEIN"/>
    <property type="match status" value="1"/>
</dbReference>
<dbReference type="Pfam" id="PF20150">
    <property type="entry name" value="2EXR"/>
    <property type="match status" value="1"/>
</dbReference>
<dbReference type="KEGG" id="pfy:PFICI_10723"/>
<sequence>MASRNDCRSKNAPVVVDFTSFPRLPAELRVQVWRQTFNSRVLELHYGGEPWNHFLAAEAQWYSSCGNPVALSVSTESRREALSFYTVALPLGGHRNSTRRLFINPAIDTLVLLGADVAYGHLMRLFSDVMAMDPAGRGLRRLGLTITAWNRGWASAVRQQWCKAPFGDLDEFLVLIYGESRPPVKFQGGECALKHCAGMKLFLDCTAGAGSTPQDGLSCEGCNKTRKHIVYVDFIRNSWTH</sequence>
<organism evidence="2 3">
    <name type="scientific">Pestalotiopsis fici (strain W106-1 / CGMCC3.15140)</name>
    <dbReference type="NCBI Taxonomy" id="1229662"/>
    <lineage>
        <taxon>Eukaryota</taxon>
        <taxon>Fungi</taxon>
        <taxon>Dikarya</taxon>
        <taxon>Ascomycota</taxon>
        <taxon>Pezizomycotina</taxon>
        <taxon>Sordariomycetes</taxon>
        <taxon>Xylariomycetidae</taxon>
        <taxon>Amphisphaeriales</taxon>
        <taxon>Sporocadaceae</taxon>
        <taxon>Pestalotiopsis</taxon>
    </lineage>
</organism>
<feature type="domain" description="2EXR" evidence="1">
    <location>
        <begin position="18"/>
        <end position="110"/>
    </location>
</feature>
<protein>
    <recommendedName>
        <fullName evidence="1">2EXR domain-containing protein</fullName>
    </recommendedName>
</protein>
<evidence type="ECO:0000259" key="1">
    <source>
        <dbReference type="Pfam" id="PF20150"/>
    </source>
</evidence>
<dbReference type="AlphaFoldDB" id="W3WSR4"/>
<dbReference type="PANTHER" id="PTHR35910">
    <property type="entry name" value="2EXR DOMAIN-CONTAINING PROTEIN"/>
    <property type="match status" value="1"/>
</dbReference>
<proteinExistence type="predicted"/>
<dbReference type="RefSeq" id="XP_007837495.1">
    <property type="nucleotide sequence ID" value="XM_007839304.1"/>
</dbReference>
<dbReference type="EMBL" id="KI912116">
    <property type="protein sequence ID" value="ETS76849.1"/>
    <property type="molecule type" value="Genomic_DNA"/>
</dbReference>
<dbReference type="OrthoDB" id="3473305at2759"/>
<dbReference type="Proteomes" id="UP000030651">
    <property type="component" value="Unassembled WGS sequence"/>
</dbReference>
<dbReference type="InParanoid" id="W3WSR4"/>
<evidence type="ECO:0000313" key="3">
    <source>
        <dbReference type="Proteomes" id="UP000030651"/>
    </source>
</evidence>
<dbReference type="InterPro" id="IPR045518">
    <property type="entry name" value="2EXR"/>
</dbReference>
<dbReference type="eggNOG" id="ENOG502RJ3J">
    <property type="taxonomic scope" value="Eukaryota"/>
</dbReference>
<gene>
    <name evidence="2" type="ORF">PFICI_10723</name>
</gene>
<accession>W3WSR4</accession>
<keyword evidence="3" id="KW-1185">Reference proteome</keyword>
<dbReference type="HOGENOM" id="CLU_066069_0_0_1"/>